<dbReference type="GO" id="GO:0005524">
    <property type="term" value="F:ATP binding"/>
    <property type="evidence" value="ECO:0007669"/>
    <property type="project" value="UniProtKB-KW"/>
</dbReference>
<evidence type="ECO:0000256" key="3">
    <source>
        <dbReference type="ARBA" id="ARBA00012584"/>
    </source>
</evidence>
<dbReference type="AlphaFoldDB" id="A0A0P7ZZA3"/>
<comment type="similarity">
    <text evidence="2">Belongs to the SUA5 family.</text>
</comment>
<dbReference type="InterPro" id="IPR050156">
    <property type="entry name" value="TC-AMP_synthase_SUA5"/>
</dbReference>
<dbReference type="Gene3D" id="3.90.870.10">
    <property type="entry name" value="DHBP synthase"/>
    <property type="match status" value="1"/>
</dbReference>
<sequence>MQIGTDIRKASEIIRNNGIVIYPTETVYGIGANIFSNIALEKVFAIKKRDKDKPVSVAVSDLKMMEDLVYIGKNERHFIEKFLPGPVTVLLKKRDLVPGVLTSGSELVGIRFPAHETTINLIQLAGVPITSTSANFSGEAPPRRVGEIRVGADYIIDGGECKGEPSTVVDLVNRKIIRIGANFEDVLAALEDF</sequence>
<keyword evidence="5" id="KW-0808">Transferase</keyword>
<dbReference type="GO" id="GO:0005737">
    <property type="term" value="C:cytoplasm"/>
    <property type="evidence" value="ECO:0007669"/>
    <property type="project" value="UniProtKB-SubCell"/>
</dbReference>
<comment type="subcellular location">
    <subcellularLocation>
        <location evidence="1">Cytoplasm</location>
    </subcellularLocation>
</comment>
<evidence type="ECO:0000256" key="7">
    <source>
        <dbReference type="ARBA" id="ARBA00022695"/>
    </source>
</evidence>
<name>A0A0P7ZZA3_9EURY</name>
<dbReference type="PANTHER" id="PTHR17490">
    <property type="entry name" value="SUA5"/>
    <property type="match status" value="1"/>
</dbReference>
<comment type="catalytic activity">
    <reaction evidence="11">
        <text>L-threonine + hydrogencarbonate + ATP = L-threonylcarbamoyladenylate + diphosphate + H2O</text>
        <dbReference type="Rhea" id="RHEA:36407"/>
        <dbReference type="ChEBI" id="CHEBI:15377"/>
        <dbReference type="ChEBI" id="CHEBI:17544"/>
        <dbReference type="ChEBI" id="CHEBI:30616"/>
        <dbReference type="ChEBI" id="CHEBI:33019"/>
        <dbReference type="ChEBI" id="CHEBI:57926"/>
        <dbReference type="ChEBI" id="CHEBI:73682"/>
        <dbReference type="EC" id="2.7.7.87"/>
    </reaction>
</comment>
<evidence type="ECO:0000313" key="13">
    <source>
        <dbReference type="EMBL" id="KPQ40892.1"/>
    </source>
</evidence>
<dbReference type="NCBIfam" id="TIGR00057">
    <property type="entry name" value="L-threonylcarbamoyladenylate synthase"/>
    <property type="match status" value="1"/>
</dbReference>
<evidence type="ECO:0000256" key="4">
    <source>
        <dbReference type="ARBA" id="ARBA00022490"/>
    </source>
</evidence>
<evidence type="ECO:0000259" key="12">
    <source>
        <dbReference type="PROSITE" id="PS51163"/>
    </source>
</evidence>
<evidence type="ECO:0000256" key="2">
    <source>
        <dbReference type="ARBA" id="ARBA00007663"/>
    </source>
</evidence>
<proteinExistence type="inferred from homology"/>
<keyword evidence="7" id="KW-0548">Nucleotidyltransferase</keyword>
<dbReference type="PATRIC" id="fig|1719120.3.peg.4977"/>
<gene>
    <name evidence="13" type="ORF">MPEBLZ_04562</name>
</gene>
<dbReference type="GO" id="GO:0061710">
    <property type="term" value="F:L-threonylcarbamoyladenylate synthase"/>
    <property type="evidence" value="ECO:0007669"/>
    <property type="project" value="UniProtKB-EC"/>
</dbReference>
<evidence type="ECO:0000313" key="14">
    <source>
        <dbReference type="Proteomes" id="UP000050360"/>
    </source>
</evidence>
<dbReference type="EMBL" id="LKCM01000507">
    <property type="protein sequence ID" value="KPQ40892.1"/>
    <property type="molecule type" value="Genomic_DNA"/>
</dbReference>
<evidence type="ECO:0000256" key="11">
    <source>
        <dbReference type="ARBA" id="ARBA00048366"/>
    </source>
</evidence>
<dbReference type="Proteomes" id="UP000050360">
    <property type="component" value="Unassembled WGS sequence"/>
</dbReference>
<evidence type="ECO:0000256" key="1">
    <source>
        <dbReference type="ARBA" id="ARBA00004496"/>
    </source>
</evidence>
<keyword evidence="9" id="KW-0067">ATP-binding</keyword>
<dbReference type="GO" id="GO:0003725">
    <property type="term" value="F:double-stranded RNA binding"/>
    <property type="evidence" value="ECO:0007669"/>
    <property type="project" value="InterPro"/>
</dbReference>
<protein>
    <recommendedName>
        <fullName evidence="10">L-threonylcarbamoyladenylate synthase</fullName>
        <ecNumber evidence="3">2.7.7.87</ecNumber>
    </recommendedName>
    <alternativeName>
        <fullName evidence="10">L-threonylcarbamoyladenylate synthase</fullName>
    </alternativeName>
</protein>
<reference evidence="13 14" key="1">
    <citation type="submission" date="2015-09" db="EMBL/GenBank/DDBJ databases">
        <title>A metagenomics-based metabolic model of nitrate-dependent anaerobic oxidation of methane by Methanoperedens-like archaea.</title>
        <authorList>
            <person name="Arshad A."/>
            <person name="Speth D.R."/>
            <person name="De Graaf R.M."/>
            <person name="Op Den Camp H.J."/>
            <person name="Jetten M.S."/>
            <person name="Welte C.U."/>
        </authorList>
    </citation>
    <scope>NUCLEOTIDE SEQUENCE [LARGE SCALE GENOMIC DNA]</scope>
</reference>
<dbReference type="PANTHER" id="PTHR17490:SF16">
    <property type="entry name" value="THREONYLCARBAMOYL-AMP SYNTHASE"/>
    <property type="match status" value="1"/>
</dbReference>
<evidence type="ECO:0000256" key="6">
    <source>
        <dbReference type="ARBA" id="ARBA00022694"/>
    </source>
</evidence>
<dbReference type="InterPro" id="IPR006070">
    <property type="entry name" value="Sua5-like_dom"/>
</dbReference>
<keyword evidence="6" id="KW-0819">tRNA processing</keyword>
<evidence type="ECO:0000256" key="5">
    <source>
        <dbReference type="ARBA" id="ARBA00022679"/>
    </source>
</evidence>
<organism evidence="13 14">
    <name type="scientific">Candidatus Methanoperedens nitratireducens</name>
    <dbReference type="NCBI Taxonomy" id="1392998"/>
    <lineage>
        <taxon>Archaea</taxon>
        <taxon>Methanobacteriati</taxon>
        <taxon>Methanobacteriota</taxon>
        <taxon>Stenosarchaea group</taxon>
        <taxon>Methanomicrobia</taxon>
        <taxon>Methanosarcinales</taxon>
        <taxon>ANME-2 cluster</taxon>
        <taxon>Candidatus Methanoperedentaceae</taxon>
        <taxon>Candidatus Methanoperedens</taxon>
    </lineage>
</organism>
<comment type="caution">
    <text evidence="13">The sequence shown here is derived from an EMBL/GenBank/DDBJ whole genome shotgun (WGS) entry which is preliminary data.</text>
</comment>
<evidence type="ECO:0000256" key="8">
    <source>
        <dbReference type="ARBA" id="ARBA00022741"/>
    </source>
</evidence>
<dbReference type="GO" id="GO:0008033">
    <property type="term" value="P:tRNA processing"/>
    <property type="evidence" value="ECO:0007669"/>
    <property type="project" value="UniProtKB-KW"/>
</dbReference>
<keyword evidence="4" id="KW-0963">Cytoplasm</keyword>
<evidence type="ECO:0000256" key="10">
    <source>
        <dbReference type="ARBA" id="ARBA00029774"/>
    </source>
</evidence>
<dbReference type="PROSITE" id="PS51163">
    <property type="entry name" value="YRDC"/>
    <property type="match status" value="1"/>
</dbReference>
<dbReference type="SUPFAM" id="SSF55821">
    <property type="entry name" value="YrdC/RibB"/>
    <property type="match status" value="1"/>
</dbReference>
<feature type="domain" description="YrdC-like" evidence="12">
    <location>
        <begin position="4"/>
        <end position="182"/>
    </location>
</feature>
<dbReference type="GO" id="GO:0006450">
    <property type="term" value="P:regulation of translational fidelity"/>
    <property type="evidence" value="ECO:0007669"/>
    <property type="project" value="TreeGrafter"/>
</dbReference>
<dbReference type="InterPro" id="IPR017945">
    <property type="entry name" value="DHBP_synth_RibB-like_a/b_dom"/>
</dbReference>
<keyword evidence="8" id="KW-0547">Nucleotide-binding</keyword>
<evidence type="ECO:0000256" key="9">
    <source>
        <dbReference type="ARBA" id="ARBA00022840"/>
    </source>
</evidence>
<dbReference type="Pfam" id="PF01300">
    <property type="entry name" value="Sua5_yciO_yrdC"/>
    <property type="match status" value="1"/>
</dbReference>
<accession>A0A0P7ZZA3</accession>
<dbReference type="GO" id="GO:0000049">
    <property type="term" value="F:tRNA binding"/>
    <property type="evidence" value="ECO:0007669"/>
    <property type="project" value="TreeGrafter"/>
</dbReference>
<dbReference type="EC" id="2.7.7.87" evidence="3"/>